<dbReference type="Pfam" id="PF14909">
    <property type="entry name" value="SPATA6"/>
    <property type="match status" value="1"/>
</dbReference>
<feature type="compositionally biased region" description="Low complexity" evidence="3">
    <location>
        <begin position="344"/>
        <end position="355"/>
    </location>
</feature>
<sequence length="564" mass="65093">MKCTVRIKIEQVACPGTIHLRNKNPVFLTLYLFGRIHQSHPVYPTFPLIFNCKFKFCRIFTNAKTPDHVLEILEDDSILIELKQESKRLKGGHVIATYEEAAKPFLFPAESIIPKEDHLEQKVLLTRTKYFNKGKSVGLDPELTFRTKTVIEVNDYSPLKSTFSHLCKQLPHTSYRDSSFVPAIKAHQIEDRLSNTTTFQPSNKATINTDDNFSKSLPIPNGKSKSILKTHATQNESNSKHCICECPELEDTDVNQWLDHNEEKSKKRVKKPFRTGKEPKNLISKRDFEDAGDSRLSPRQKLFKGICKSCAVPLKSCTLCSAYKTVYGNEQFLAHRLQRKYTKSPSSESTTSSISPEKRKEYVNEISQSLVQNNKSAFFENLPTSTPYVEKHVRNPIVTTLSDDDENLEIPSEEELERRHDEVPEERIERKLFHQRGDDYKTTNARKKNTYAHETERIHNRIKELMIKNDSVLQYELSSEESESEDIEYDGRGLQYSPKSTSSRRRSLPSRSAVTPIGGSENWRSQCFSVDRRSRREVFDASLRQKYKELYDDTLQSYHGHTSP</sequence>
<dbReference type="InterPro" id="IPR042769">
    <property type="entry name" value="SPATA6_fam"/>
</dbReference>
<keyword evidence="2" id="KW-0597">Phosphoprotein</keyword>
<organism evidence="5 6">
    <name type="scientific">Clytia hemisphaerica</name>
    <dbReference type="NCBI Taxonomy" id="252671"/>
    <lineage>
        <taxon>Eukaryota</taxon>
        <taxon>Metazoa</taxon>
        <taxon>Cnidaria</taxon>
        <taxon>Hydrozoa</taxon>
        <taxon>Hydroidolina</taxon>
        <taxon>Leptothecata</taxon>
        <taxon>Obeliida</taxon>
        <taxon>Clytiidae</taxon>
        <taxon>Clytia</taxon>
    </lineage>
</organism>
<dbReference type="GO" id="GO:0007283">
    <property type="term" value="P:spermatogenesis"/>
    <property type="evidence" value="ECO:0007669"/>
    <property type="project" value="InterPro"/>
</dbReference>
<dbReference type="EnsemblMetazoa" id="CLYHEMT009070.1">
    <property type="protein sequence ID" value="CLYHEMP009070.1"/>
    <property type="gene ID" value="CLYHEMG009070"/>
</dbReference>
<accession>A0A7M5V7W0</accession>
<evidence type="ECO:0000256" key="1">
    <source>
        <dbReference type="ARBA" id="ARBA00006215"/>
    </source>
</evidence>
<dbReference type="AlphaFoldDB" id="A0A7M5V7W0"/>
<evidence type="ECO:0000259" key="4">
    <source>
        <dbReference type="Pfam" id="PF14909"/>
    </source>
</evidence>
<proteinExistence type="inferred from homology"/>
<dbReference type="RefSeq" id="XP_066924440.1">
    <property type="nucleotide sequence ID" value="XM_067068339.1"/>
</dbReference>
<evidence type="ECO:0000313" key="5">
    <source>
        <dbReference type="EnsemblMetazoa" id="CLYHEMP009070.1"/>
    </source>
</evidence>
<dbReference type="OrthoDB" id="5963614at2759"/>
<name>A0A7M5V7W0_9CNID</name>
<protein>
    <recommendedName>
        <fullName evidence="4">Spermatogenesis-associated protein 6 N-terminal domain-containing protein</fullName>
    </recommendedName>
</protein>
<dbReference type="Proteomes" id="UP000594262">
    <property type="component" value="Unplaced"/>
</dbReference>
<evidence type="ECO:0000313" key="6">
    <source>
        <dbReference type="Proteomes" id="UP000594262"/>
    </source>
</evidence>
<feature type="compositionally biased region" description="Polar residues" evidence="3">
    <location>
        <begin position="200"/>
        <end position="215"/>
    </location>
</feature>
<dbReference type="InterPro" id="IPR032732">
    <property type="entry name" value="SPATA6_N"/>
</dbReference>
<dbReference type="PANTHER" id="PTHR16435:SF6">
    <property type="entry name" value="IP09370P"/>
    <property type="match status" value="1"/>
</dbReference>
<dbReference type="GO" id="GO:0032027">
    <property type="term" value="F:myosin light chain binding"/>
    <property type="evidence" value="ECO:0007669"/>
    <property type="project" value="InterPro"/>
</dbReference>
<evidence type="ECO:0000256" key="3">
    <source>
        <dbReference type="SAM" id="MobiDB-lite"/>
    </source>
</evidence>
<comment type="similarity">
    <text evidence="1">Belongs to the SPATA6 family.</text>
</comment>
<feature type="region of interest" description="Disordered" evidence="3">
    <location>
        <begin position="339"/>
        <end position="360"/>
    </location>
</feature>
<evidence type="ECO:0000256" key="2">
    <source>
        <dbReference type="ARBA" id="ARBA00022553"/>
    </source>
</evidence>
<dbReference type="GO" id="GO:0120212">
    <property type="term" value="C:sperm head-tail coupling apparatus"/>
    <property type="evidence" value="ECO:0007669"/>
    <property type="project" value="InterPro"/>
</dbReference>
<reference evidence="5" key="1">
    <citation type="submission" date="2021-01" db="UniProtKB">
        <authorList>
            <consortium name="EnsemblMetazoa"/>
        </authorList>
    </citation>
    <scope>IDENTIFICATION</scope>
</reference>
<dbReference type="GeneID" id="136811713"/>
<dbReference type="PANTHER" id="PTHR16435">
    <property type="entry name" value="SPERMATOGENESIS-ASSOCIATED PROTEIN 6 SPATA6"/>
    <property type="match status" value="1"/>
</dbReference>
<feature type="region of interest" description="Disordered" evidence="3">
    <location>
        <begin position="481"/>
        <end position="523"/>
    </location>
</feature>
<keyword evidence="6" id="KW-1185">Reference proteome</keyword>
<feature type="region of interest" description="Disordered" evidence="3">
    <location>
        <begin position="262"/>
        <end position="281"/>
    </location>
</feature>
<feature type="region of interest" description="Disordered" evidence="3">
    <location>
        <begin position="200"/>
        <end position="220"/>
    </location>
</feature>
<feature type="domain" description="Spermatogenesis-associated protein 6 N-terminal" evidence="4">
    <location>
        <begin position="5"/>
        <end position="151"/>
    </location>
</feature>